<dbReference type="GO" id="GO:0004540">
    <property type="term" value="F:RNA nuclease activity"/>
    <property type="evidence" value="ECO:0007669"/>
    <property type="project" value="InterPro"/>
</dbReference>
<dbReference type="Proteomes" id="UP000238261">
    <property type="component" value="Unassembled WGS sequence"/>
</dbReference>
<proteinExistence type="predicted"/>
<comment type="caution">
    <text evidence="6">The sequence shown here is derived from an EMBL/GenBank/DDBJ whole genome shotgun (WGS) entry which is preliminary data.</text>
</comment>
<dbReference type="EMBL" id="MDEG01000001">
    <property type="protein sequence ID" value="PPU99827.1"/>
    <property type="molecule type" value="Genomic_DNA"/>
</dbReference>
<keyword evidence="3" id="KW-0540">Nuclease</keyword>
<keyword evidence="1" id="KW-0597">Phosphoprotein</keyword>
<evidence type="ECO:0000256" key="4">
    <source>
        <dbReference type="ARBA" id="ARBA00022741"/>
    </source>
</evidence>
<dbReference type="PANTHER" id="PTHR34139:SF1">
    <property type="entry name" value="RNASE MJ1380-RELATED"/>
    <property type="match status" value="1"/>
</dbReference>
<evidence type="ECO:0000313" key="7">
    <source>
        <dbReference type="Proteomes" id="UP000238261"/>
    </source>
</evidence>
<protein>
    <submittedName>
        <fullName evidence="6">DUF86 domain-containing protein</fullName>
    </submittedName>
</protein>
<sequence length="123" mass="14266">MKHPERRLRHYLGDILNAVARIEKYVKDMQDDDFLASDLVQDAVVRNFEIIGEASKHILQRFPDFANAHPELQLVQAYEMRNFVTHGYQHVDYEVVLKTIRHDLPILGQRIAACRSALPDNAD</sequence>
<name>A0A2S7F3B2_9XANT</name>
<evidence type="ECO:0000256" key="2">
    <source>
        <dbReference type="ARBA" id="ARBA00022649"/>
    </source>
</evidence>
<keyword evidence="5" id="KW-0378">Hydrolase</keyword>
<dbReference type="PANTHER" id="PTHR34139">
    <property type="entry name" value="UPF0331 PROTEIN MJ0127"/>
    <property type="match status" value="1"/>
</dbReference>
<dbReference type="GO" id="GO:0000166">
    <property type="term" value="F:nucleotide binding"/>
    <property type="evidence" value="ECO:0007669"/>
    <property type="project" value="UniProtKB-KW"/>
</dbReference>
<keyword evidence="4" id="KW-0547">Nucleotide-binding</keyword>
<dbReference type="InterPro" id="IPR008201">
    <property type="entry name" value="HepT-like"/>
</dbReference>
<reference evidence="7" key="1">
    <citation type="submission" date="2016-08" db="EMBL/GenBank/DDBJ databases">
        <authorList>
            <person name="Merda D."/>
            <person name="Briand M."/>
            <person name="Taghouti G."/>
            <person name="Carrere S."/>
            <person name="Gouzy J."/>
            <person name="Portier P."/>
            <person name="Jacques M.-A."/>
            <person name="Fischer-Le Saux M."/>
        </authorList>
    </citation>
    <scope>NUCLEOTIDE SEQUENCE [LARGE SCALE GENOMIC DNA]</scope>
    <source>
        <strain evidence="7">CFBP1156</strain>
    </source>
</reference>
<keyword evidence="7" id="KW-1185">Reference proteome</keyword>
<evidence type="ECO:0000256" key="5">
    <source>
        <dbReference type="ARBA" id="ARBA00022801"/>
    </source>
</evidence>
<evidence type="ECO:0000256" key="3">
    <source>
        <dbReference type="ARBA" id="ARBA00022722"/>
    </source>
</evidence>
<dbReference type="AlphaFoldDB" id="A0A2S7F3B2"/>
<keyword evidence="2" id="KW-1277">Toxin-antitoxin system</keyword>
<dbReference type="InterPro" id="IPR051813">
    <property type="entry name" value="HepT_RNase_toxin"/>
</dbReference>
<evidence type="ECO:0000256" key="1">
    <source>
        <dbReference type="ARBA" id="ARBA00022553"/>
    </source>
</evidence>
<organism evidence="6 7">
    <name type="scientific">Xanthomonas hyacinthi</name>
    <dbReference type="NCBI Taxonomy" id="56455"/>
    <lineage>
        <taxon>Bacteria</taxon>
        <taxon>Pseudomonadati</taxon>
        <taxon>Pseudomonadota</taxon>
        <taxon>Gammaproteobacteria</taxon>
        <taxon>Lysobacterales</taxon>
        <taxon>Lysobacteraceae</taxon>
        <taxon>Xanthomonas</taxon>
    </lineage>
</organism>
<dbReference type="RefSeq" id="WP_046978039.1">
    <property type="nucleotide sequence ID" value="NZ_CP043476.1"/>
</dbReference>
<dbReference type="GO" id="GO:0016787">
    <property type="term" value="F:hydrolase activity"/>
    <property type="evidence" value="ECO:0007669"/>
    <property type="project" value="UniProtKB-KW"/>
</dbReference>
<dbReference type="GO" id="GO:0110001">
    <property type="term" value="C:toxin-antitoxin complex"/>
    <property type="evidence" value="ECO:0007669"/>
    <property type="project" value="InterPro"/>
</dbReference>
<evidence type="ECO:0000313" key="6">
    <source>
        <dbReference type="EMBL" id="PPU99827.1"/>
    </source>
</evidence>
<gene>
    <name evidence="6" type="ORF">XhyaCFBP1156_01325</name>
</gene>
<dbReference type="Pfam" id="PF01934">
    <property type="entry name" value="HepT-like"/>
    <property type="match status" value="1"/>
</dbReference>
<dbReference type="SUPFAM" id="SSF81593">
    <property type="entry name" value="Nucleotidyltransferase substrate binding subunit/domain"/>
    <property type="match status" value="1"/>
</dbReference>
<dbReference type="OrthoDB" id="4829434at2"/>
<accession>A0A2S7F3B2</accession>